<evidence type="ECO:0000313" key="3">
    <source>
        <dbReference type="Proteomes" id="UP000644660"/>
    </source>
</evidence>
<dbReference type="Proteomes" id="UP000644660">
    <property type="component" value="Unassembled WGS sequence"/>
</dbReference>
<dbReference type="EMBL" id="CAEFZW010000002">
    <property type="protein sequence ID" value="CAB4252817.1"/>
    <property type="molecule type" value="Genomic_DNA"/>
</dbReference>
<dbReference type="Pfam" id="PF09428">
    <property type="entry name" value="DUF2011"/>
    <property type="match status" value="1"/>
</dbReference>
<dbReference type="GeneID" id="64855958"/>
<organism evidence="2 3">
    <name type="scientific">Maudiozyma barnettii</name>
    <dbReference type="NCBI Taxonomy" id="61262"/>
    <lineage>
        <taxon>Eukaryota</taxon>
        <taxon>Fungi</taxon>
        <taxon>Dikarya</taxon>
        <taxon>Ascomycota</taxon>
        <taxon>Saccharomycotina</taxon>
        <taxon>Saccharomycetes</taxon>
        <taxon>Saccharomycetales</taxon>
        <taxon>Saccharomycetaceae</taxon>
        <taxon>Maudiozyma</taxon>
    </lineage>
</organism>
<reference evidence="2 3" key="1">
    <citation type="submission" date="2020-05" db="EMBL/GenBank/DDBJ databases">
        <authorList>
            <person name="Casaregola S."/>
            <person name="Devillers H."/>
            <person name="Grondin C."/>
        </authorList>
    </citation>
    <scope>NUCLEOTIDE SEQUENCE [LARGE SCALE GENOMIC DNA]</scope>
    <source>
        <strain evidence="2 3">CLIB 1767</strain>
    </source>
</reference>
<name>A0A8H2VCL0_9SACH</name>
<dbReference type="AlphaFoldDB" id="A0A8H2VCL0"/>
<protein>
    <submittedName>
        <fullName evidence="2">Uncharacterized protein</fullName>
    </submittedName>
</protein>
<feature type="compositionally biased region" description="Basic residues" evidence="1">
    <location>
        <begin position="180"/>
        <end position="196"/>
    </location>
</feature>
<feature type="region of interest" description="Disordered" evidence="1">
    <location>
        <begin position="142"/>
        <end position="161"/>
    </location>
</feature>
<evidence type="ECO:0000256" key="1">
    <source>
        <dbReference type="SAM" id="MobiDB-lite"/>
    </source>
</evidence>
<gene>
    <name evidence="2" type="ORF">KABA2_02S05170</name>
</gene>
<feature type="region of interest" description="Disordered" evidence="1">
    <location>
        <begin position="180"/>
        <end position="202"/>
    </location>
</feature>
<keyword evidence="3" id="KW-1185">Reference proteome</keyword>
<feature type="compositionally biased region" description="Basic residues" evidence="1">
    <location>
        <begin position="145"/>
        <end position="157"/>
    </location>
</feature>
<dbReference type="InterPro" id="IPR018555">
    <property type="entry name" value="C630.06c-like"/>
</dbReference>
<comment type="caution">
    <text evidence="2">The sequence shown here is derived from an EMBL/GenBank/DDBJ whole genome shotgun (WGS) entry which is preliminary data.</text>
</comment>
<evidence type="ECO:0000313" key="2">
    <source>
        <dbReference type="EMBL" id="CAB4252817.1"/>
    </source>
</evidence>
<accession>A0A8H2VCL0</accession>
<proteinExistence type="predicted"/>
<dbReference type="RefSeq" id="XP_041404855.1">
    <property type="nucleotide sequence ID" value="XM_041548921.1"/>
</dbReference>
<sequence>MSRAELFQDGNVSPRREVVDDLIVPEFEYVEVNNVEDSSNNDGSYPGAEQDQTADDRFEFFPLFTTEGLTKVDLNEHVADLEPVIQERPRSYYYTSYDDIEKNRFEEAGITYDQLLEMSRTPYNRYKEHVLDINKHNSTIEKQHLKEKKAKKRKPGKNQRLARNQAKLNIEKREELRKQLKKKFRKRGGKKNKKKEKLNPLLHAGATSTEIIKV</sequence>